<protein>
    <submittedName>
        <fullName evidence="1">Heat shock protein DnaJ</fullName>
    </submittedName>
</protein>
<organism evidence="1 2">
    <name type="scientific">Crocosphaera watsonii WH 0003</name>
    <dbReference type="NCBI Taxonomy" id="423471"/>
    <lineage>
        <taxon>Bacteria</taxon>
        <taxon>Bacillati</taxon>
        <taxon>Cyanobacteriota</taxon>
        <taxon>Cyanophyceae</taxon>
        <taxon>Oscillatoriophycideae</taxon>
        <taxon>Chroococcales</taxon>
        <taxon>Aphanothecaceae</taxon>
        <taxon>Crocosphaera</taxon>
    </lineage>
</organism>
<dbReference type="PATRIC" id="fig|423471.3.peg.5142"/>
<evidence type="ECO:0000313" key="2">
    <source>
        <dbReference type="Proteomes" id="UP000003477"/>
    </source>
</evidence>
<dbReference type="EMBL" id="AESD01000863">
    <property type="protein sequence ID" value="EHJ09720.1"/>
    <property type="molecule type" value="Genomic_DNA"/>
</dbReference>
<sequence>MTKKITISDFLKGPGSSVQEEEILEMMLEELLGIRIM</sequence>
<dbReference type="Proteomes" id="UP000003477">
    <property type="component" value="Unassembled WGS sequence"/>
</dbReference>
<reference evidence="1 2" key="1">
    <citation type="journal article" date="2011" name="Front. Microbiol.">
        <title>Two Strains of Crocosphaera watsonii with Highly Conserved Genomes are Distinguished by Strain-Specific Features.</title>
        <authorList>
            <person name="Bench S.R."/>
            <person name="Ilikchyan I.N."/>
            <person name="Tripp H.J."/>
            <person name="Zehr J.P."/>
        </authorList>
    </citation>
    <scope>NUCLEOTIDE SEQUENCE [LARGE SCALE GENOMIC DNA]</scope>
    <source>
        <strain evidence="1 2">WH 0003</strain>
    </source>
</reference>
<keyword evidence="1" id="KW-0346">Stress response</keyword>
<accession>G5JDL4</accession>
<dbReference type="AlphaFoldDB" id="G5JDL4"/>
<evidence type="ECO:0000313" key="1">
    <source>
        <dbReference type="EMBL" id="EHJ09720.1"/>
    </source>
</evidence>
<name>G5JDL4_CROWT</name>
<gene>
    <name evidence="1" type="ORF">CWATWH0003_5506</name>
</gene>
<comment type="caution">
    <text evidence="1">The sequence shown here is derived from an EMBL/GenBank/DDBJ whole genome shotgun (WGS) entry which is preliminary data.</text>
</comment>
<proteinExistence type="predicted"/>